<dbReference type="OrthoDB" id="3722602at2759"/>
<keyword evidence="3" id="KW-1185">Reference proteome</keyword>
<feature type="chain" id="PRO_5035451131" evidence="1">
    <location>
        <begin position="20"/>
        <end position="347"/>
    </location>
</feature>
<evidence type="ECO:0000313" key="2">
    <source>
        <dbReference type="EMBL" id="KAH7092313.1"/>
    </source>
</evidence>
<reference evidence="2" key="1">
    <citation type="journal article" date="2021" name="Nat. Commun.">
        <title>Genetic determinants of endophytism in the Arabidopsis root mycobiome.</title>
        <authorList>
            <person name="Mesny F."/>
            <person name="Miyauchi S."/>
            <person name="Thiergart T."/>
            <person name="Pickel B."/>
            <person name="Atanasova L."/>
            <person name="Karlsson M."/>
            <person name="Huettel B."/>
            <person name="Barry K.W."/>
            <person name="Haridas S."/>
            <person name="Chen C."/>
            <person name="Bauer D."/>
            <person name="Andreopoulos W."/>
            <person name="Pangilinan J."/>
            <person name="LaButti K."/>
            <person name="Riley R."/>
            <person name="Lipzen A."/>
            <person name="Clum A."/>
            <person name="Drula E."/>
            <person name="Henrissat B."/>
            <person name="Kohler A."/>
            <person name="Grigoriev I.V."/>
            <person name="Martin F.M."/>
            <person name="Hacquard S."/>
        </authorList>
    </citation>
    <scope>NUCLEOTIDE SEQUENCE</scope>
    <source>
        <strain evidence="2">MPI-SDFR-AT-0120</strain>
    </source>
</reference>
<organism evidence="2 3">
    <name type="scientific">Paraphoma chrysanthemicola</name>
    <dbReference type="NCBI Taxonomy" id="798071"/>
    <lineage>
        <taxon>Eukaryota</taxon>
        <taxon>Fungi</taxon>
        <taxon>Dikarya</taxon>
        <taxon>Ascomycota</taxon>
        <taxon>Pezizomycotina</taxon>
        <taxon>Dothideomycetes</taxon>
        <taxon>Pleosporomycetidae</taxon>
        <taxon>Pleosporales</taxon>
        <taxon>Pleosporineae</taxon>
        <taxon>Phaeosphaeriaceae</taxon>
        <taxon>Paraphoma</taxon>
    </lineage>
</organism>
<proteinExistence type="predicted"/>
<evidence type="ECO:0000256" key="1">
    <source>
        <dbReference type="SAM" id="SignalP"/>
    </source>
</evidence>
<sequence length="347" mass="39245">MKSAILIFLALWVFTTLAAAPFYDRRDIELPPGAHMEGNVLVLHNDPDEYSDDEDDFDHIENYSSQDEDPELANASSTMLTKRWDKDQNPVLVYAGGPKQHVGTLRRNRLRHKIIDCLRIVGITGHPDDNSGDKGRWEEWCSENYEAYCASSCRIPNIVYNSDPKDTYASNARLDISVQWSELYESAYPGIREAAFGFAADIYTQMTEDAANCYEVNFKGSRHTVMCNTVTNVLVVLPYAKDHPLAARLNVILRFNGKTLEGGLDCEKGLKKARESYSSTYQPQLAKVMNWNKDKMPLISACNKEDCFSVRKGGYFKYDDLANKPIEPILGHFDWKGKGCDSFHPLG</sequence>
<dbReference type="AlphaFoldDB" id="A0A8K0W2L9"/>
<evidence type="ECO:0000313" key="3">
    <source>
        <dbReference type="Proteomes" id="UP000813461"/>
    </source>
</evidence>
<name>A0A8K0W2L9_9PLEO</name>
<comment type="caution">
    <text evidence="2">The sequence shown here is derived from an EMBL/GenBank/DDBJ whole genome shotgun (WGS) entry which is preliminary data.</text>
</comment>
<dbReference type="EMBL" id="JAGMVJ010000003">
    <property type="protein sequence ID" value="KAH7092313.1"/>
    <property type="molecule type" value="Genomic_DNA"/>
</dbReference>
<protein>
    <submittedName>
        <fullName evidence="2">Uncharacterized protein</fullName>
    </submittedName>
</protein>
<accession>A0A8K0W2L9</accession>
<dbReference type="Proteomes" id="UP000813461">
    <property type="component" value="Unassembled WGS sequence"/>
</dbReference>
<keyword evidence="1" id="KW-0732">Signal</keyword>
<gene>
    <name evidence="2" type="ORF">FB567DRAFT_614176</name>
</gene>
<feature type="signal peptide" evidence="1">
    <location>
        <begin position="1"/>
        <end position="19"/>
    </location>
</feature>